<name>A0A0A9EP74_ARUDO</name>
<reference evidence="1" key="1">
    <citation type="submission" date="2014-09" db="EMBL/GenBank/DDBJ databases">
        <authorList>
            <person name="Magalhaes I.L.F."/>
            <person name="Oliveira U."/>
            <person name="Santos F.R."/>
            <person name="Vidigal T.H.D.A."/>
            <person name="Brescovit A.D."/>
            <person name="Santos A.J."/>
        </authorList>
    </citation>
    <scope>NUCLEOTIDE SEQUENCE</scope>
    <source>
        <tissue evidence="1">Shoot tissue taken approximately 20 cm above the soil surface</tissue>
    </source>
</reference>
<accession>A0A0A9EP74</accession>
<dbReference type="EMBL" id="GBRH01195984">
    <property type="protein sequence ID" value="JAE01912.1"/>
    <property type="molecule type" value="Transcribed_RNA"/>
</dbReference>
<organism evidence="1">
    <name type="scientific">Arundo donax</name>
    <name type="common">Giant reed</name>
    <name type="synonym">Donax arundinaceus</name>
    <dbReference type="NCBI Taxonomy" id="35708"/>
    <lineage>
        <taxon>Eukaryota</taxon>
        <taxon>Viridiplantae</taxon>
        <taxon>Streptophyta</taxon>
        <taxon>Embryophyta</taxon>
        <taxon>Tracheophyta</taxon>
        <taxon>Spermatophyta</taxon>
        <taxon>Magnoliopsida</taxon>
        <taxon>Liliopsida</taxon>
        <taxon>Poales</taxon>
        <taxon>Poaceae</taxon>
        <taxon>PACMAD clade</taxon>
        <taxon>Arundinoideae</taxon>
        <taxon>Arundineae</taxon>
        <taxon>Arundo</taxon>
    </lineage>
</organism>
<sequence>MRCASSEEHWPAPTA</sequence>
<reference evidence="1" key="2">
    <citation type="journal article" date="2015" name="Data Brief">
        <title>Shoot transcriptome of the giant reed, Arundo donax.</title>
        <authorList>
            <person name="Barrero R.A."/>
            <person name="Guerrero F.D."/>
            <person name="Moolhuijzen P."/>
            <person name="Goolsby J.A."/>
            <person name="Tidwell J."/>
            <person name="Bellgard S.E."/>
            <person name="Bellgard M.I."/>
        </authorList>
    </citation>
    <scope>NUCLEOTIDE SEQUENCE</scope>
    <source>
        <tissue evidence="1">Shoot tissue taken approximately 20 cm above the soil surface</tissue>
    </source>
</reference>
<proteinExistence type="predicted"/>
<evidence type="ECO:0000313" key="1">
    <source>
        <dbReference type="EMBL" id="JAE01912.1"/>
    </source>
</evidence>
<protein>
    <submittedName>
        <fullName evidence="1">Uncharacterized protein</fullName>
    </submittedName>
</protein>